<reference evidence="1 2" key="1">
    <citation type="submission" date="2018-11" db="EMBL/GenBank/DDBJ databases">
        <authorList>
            <consortium name="Pathogen Informatics"/>
        </authorList>
    </citation>
    <scope>NUCLEOTIDE SEQUENCE [LARGE SCALE GENOMIC DNA]</scope>
</reference>
<keyword evidence="2" id="KW-1185">Reference proteome</keyword>
<evidence type="ECO:0008006" key="3">
    <source>
        <dbReference type="Google" id="ProtNLM"/>
    </source>
</evidence>
<gene>
    <name evidence="1" type="ORF">SVUK_LOCUS18158</name>
</gene>
<evidence type="ECO:0000313" key="2">
    <source>
        <dbReference type="Proteomes" id="UP000270094"/>
    </source>
</evidence>
<dbReference type="Proteomes" id="UP000270094">
    <property type="component" value="Unassembled WGS sequence"/>
</dbReference>
<accession>A0A3P7JC71</accession>
<name>A0A3P7JC71_STRVU</name>
<evidence type="ECO:0000313" key="1">
    <source>
        <dbReference type="EMBL" id="VDM83160.1"/>
    </source>
</evidence>
<organism evidence="1 2">
    <name type="scientific">Strongylus vulgaris</name>
    <name type="common">Blood worm</name>
    <dbReference type="NCBI Taxonomy" id="40348"/>
    <lineage>
        <taxon>Eukaryota</taxon>
        <taxon>Metazoa</taxon>
        <taxon>Ecdysozoa</taxon>
        <taxon>Nematoda</taxon>
        <taxon>Chromadorea</taxon>
        <taxon>Rhabditida</taxon>
        <taxon>Rhabditina</taxon>
        <taxon>Rhabditomorpha</taxon>
        <taxon>Strongyloidea</taxon>
        <taxon>Strongylidae</taxon>
        <taxon>Strongylus</taxon>
    </lineage>
</organism>
<sequence>MLIEKGGPILREDIGRLLQELLCNGTAFPSSLNISTSKRVRQGDTVPPKLFTSALQWVMKSLDWNKIGIRVDGIFLIFVWRTTLFSS</sequence>
<dbReference type="OrthoDB" id="410104at2759"/>
<protein>
    <recommendedName>
        <fullName evidence="3">Reverse transcriptase domain-containing protein</fullName>
    </recommendedName>
</protein>
<proteinExistence type="predicted"/>
<dbReference type="EMBL" id="UYYB01121458">
    <property type="protein sequence ID" value="VDM83160.1"/>
    <property type="molecule type" value="Genomic_DNA"/>
</dbReference>
<dbReference type="AlphaFoldDB" id="A0A3P7JC71"/>